<keyword evidence="9" id="KW-0472">Membrane</keyword>
<comment type="cofactor">
    <cofactor evidence="1 8">
        <name>heme</name>
        <dbReference type="ChEBI" id="CHEBI:30413"/>
    </cofactor>
</comment>
<dbReference type="InterPro" id="IPR036396">
    <property type="entry name" value="Cyt_P450_sf"/>
</dbReference>
<dbReference type="PANTHER" id="PTHR24287">
    <property type="entry name" value="P450, PUTATIVE (EUROFUNG)-RELATED"/>
    <property type="match status" value="1"/>
</dbReference>
<evidence type="ECO:0000256" key="7">
    <source>
        <dbReference type="ARBA" id="ARBA00023033"/>
    </source>
</evidence>
<dbReference type="InterPro" id="IPR002402">
    <property type="entry name" value="Cyt_P450_E_grp-II"/>
</dbReference>
<keyword evidence="9" id="KW-1133">Transmembrane helix</keyword>
<dbReference type="PRINTS" id="PR01239">
    <property type="entry name" value="EP450IICYP52"/>
</dbReference>
<name>A0A9W4NUG1_9EURO</name>
<feature type="transmembrane region" description="Helical" evidence="9">
    <location>
        <begin position="547"/>
        <end position="572"/>
    </location>
</feature>
<accession>A0A9W4NUG1</accession>
<dbReference type="GO" id="GO:0017000">
    <property type="term" value="P:antibiotic biosynthetic process"/>
    <property type="evidence" value="ECO:0007669"/>
    <property type="project" value="UniProtKB-ARBA"/>
</dbReference>
<dbReference type="InterPro" id="IPR002974">
    <property type="entry name" value="Cyt_P450_E_CYP52_ascomycetes"/>
</dbReference>
<dbReference type="InterPro" id="IPR017972">
    <property type="entry name" value="Cyt_P450_CS"/>
</dbReference>
<dbReference type="PRINTS" id="PR00385">
    <property type="entry name" value="P450"/>
</dbReference>
<sequence>MRFSLGTLFLCALSGTVATLTPSSFKRDLKLSAEWGIHPDQLLSKTSMHAIADAQANISIKAEFVSLPIDHDNSSVGEYLNRYWVSEEYYKPGGPVFIYDVGESTAEHVAPTMLGNSTSFLGQMMQEFNGIGIVWEHRYYGASLPYNVSNQTLPEHFQYLTNSQALADIPVFAANFTRKNVNATLTPDSTPWVMLGGSYAGMRAAFTRNEYPETIFAVYASSAPVEARVDMSVYFDQVYDGMVANGHLNCTRDIKAALGYIDEQLSTPATAALIKQKFLGKGAEANSNGDFTAALAVIYGVFQSYGLDGGILGLGSFCEHLETDAETGTPAPAGGFAETRGNEYAAERYASWPVFRQLVNMNYQTNCNKTETSEPLVCNLGQGAVDPDTISWTWQYCTEWGYFQSNNFGPHSLLSKYQTLEYVQEGCYQTFPAALEQGYLPAQPEVDATNAATGGWTIRPSNVYWSGGQFDPWRTLSPLASGPSDPHVTLTTEVPGCGVKTSEDTLFGYVMPNAEHCFDFRAGEPGEQSRQYFKKALQEWLQCFKAFSILFVNMNLIILLALGIGLLILHWISQFISRRQQAKAWNCKPPRRGSPGLLGIPHFLNLTKAARENTWIDFLADEHAHYGTTYQQELLSQQLILTIDPENVKTLLATQFKDFCVGSRRGQFYPLVGDGVFTLDGAGWAHARALLRPQFSREQVTDLSMLDNHISHLVDLIPKDRSVFDIQRLLFMFTLDAATHFLFGESVGCMLPPSETSNVLEKSAVGSAKGFADALDLAQYYIGQRARVQGLYWAINPKEFQEANKKVHEVVDHYVRMALESKRNPDTADERYIFLRALAADTDDPKMLRDSMLNILLAGRDTTSSLLSSTFFYLSRYQNVWNRLRGEIIKVFGDAETQTEVTHAKLKDIPYLRCVLNEVLRLQPPAPMNFRVAAKDTSLPVGGGEDGRSPIFIHKGQAIIYSTFAMHRRPDMWGEDAKIFRPERWEENPRRGWEYLPFGGGPRICLGQQYTLTEASYTMVRLMQHFDTLENADPHPRQEPIKFSNMTMSHDLGVPIRLYSSKQAV</sequence>
<proteinExistence type="inferred from homology"/>
<dbReference type="GO" id="GO:0006508">
    <property type="term" value="P:proteolysis"/>
    <property type="evidence" value="ECO:0007669"/>
    <property type="project" value="InterPro"/>
</dbReference>
<evidence type="ECO:0000313" key="11">
    <source>
        <dbReference type="EMBL" id="CAG8411028.1"/>
    </source>
</evidence>
<evidence type="ECO:0000256" key="1">
    <source>
        <dbReference type="ARBA" id="ARBA00001971"/>
    </source>
</evidence>
<evidence type="ECO:0000256" key="9">
    <source>
        <dbReference type="SAM" id="Phobius"/>
    </source>
</evidence>
<dbReference type="SUPFAM" id="SSF48264">
    <property type="entry name" value="Cytochrome P450"/>
    <property type="match status" value="1"/>
</dbReference>
<gene>
    <name evidence="11" type="ORF">PSALAMII_LOCUS8819</name>
</gene>
<evidence type="ECO:0000313" key="12">
    <source>
        <dbReference type="Proteomes" id="UP001152649"/>
    </source>
</evidence>
<dbReference type="GO" id="GO:0072330">
    <property type="term" value="P:monocarboxylic acid biosynthetic process"/>
    <property type="evidence" value="ECO:0007669"/>
    <property type="project" value="UniProtKB-ARBA"/>
</dbReference>
<feature type="signal peptide" evidence="10">
    <location>
        <begin position="1"/>
        <end position="18"/>
    </location>
</feature>
<keyword evidence="9" id="KW-0812">Transmembrane</keyword>
<evidence type="ECO:0000256" key="2">
    <source>
        <dbReference type="ARBA" id="ARBA00010617"/>
    </source>
</evidence>
<dbReference type="Gene3D" id="1.10.630.10">
    <property type="entry name" value="Cytochrome P450"/>
    <property type="match status" value="1"/>
</dbReference>
<dbReference type="InterPro" id="IPR001128">
    <property type="entry name" value="Cyt_P450"/>
</dbReference>
<feature type="binding site" description="axial binding residue" evidence="8">
    <location>
        <position position="1005"/>
    </location>
    <ligand>
        <name>heme</name>
        <dbReference type="ChEBI" id="CHEBI:30413"/>
    </ligand>
    <ligandPart>
        <name>Fe</name>
        <dbReference type="ChEBI" id="CHEBI:18248"/>
    </ligandPart>
</feature>
<dbReference type="OrthoDB" id="1470350at2759"/>
<evidence type="ECO:0000256" key="10">
    <source>
        <dbReference type="SAM" id="SignalP"/>
    </source>
</evidence>
<evidence type="ECO:0000256" key="5">
    <source>
        <dbReference type="ARBA" id="ARBA00023002"/>
    </source>
</evidence>
<feature type="chain" id="PRO_5040987792" evidence="10">
    <location>
        <begin position="19"/>
        <end position="1065"/>
    </location>
</feature>
<dbReference type="GO" id="GO:0043386">
    <property type="term" value="P:mycotoxin biosynthetic process"/>
    <property type="evidence" value="ECO:0007669"/>
    <property type="project" value="UniProtKB-ARBA"/>
</dbReference>
<dbReference type="InterPro" id="IPR029058">
    <property type="entry name" value="AB_hydrolase_fold"/>
</dbReference>
<dbReference type="Proteomes" id="UP001152649">
    <property type="component" value="Unassembled WGS sequence"/>
</dbReference>
<dbReference type="InterPro" id="IPR008758">
    <property type="entry name" value="Peptidase_S28"/>
</dbReference>
<dbReference type="GO" id="GO:0005506">
    <property type="term" value="F:iron ion binding"/>
    <property type="evidence" value="ECO:0007669"/>
    <property type="project" value="InterPro"/>
</dbReference>
<dbReference type="PANTHER" id="PTHR24287:SF18">
    <property type="entry name" value="CYTOCHROME P450 MONOOXYGENASE APDE-RELATED"/>
    <property type="match status" value="1"/>
</dbReference>
<keyword evidence="7" id="KW-0503">Monooxygenase</keyword>
<evidence type="ECO:0000256" key="8">
    <source>
        <dbReference type="PIRSR" id="PIRSR602402-1"/>
    </source>
</evidence>
<dbReference type="Gene3D" id="3.40.50.1820">
    <property type="entry name" value="alpha/beta hydrolase"/>
    <property type="match status" value="2"/>
</dbReference>
<reference evidence="11" key="1">
    <citation type="submission" date="2021-07" db="EMBL/GenBank/DDBJ databases">
        <authorList>
            <person name="Branca A.L. A."/>
        </authorList>
    </citation>
    <scope>NUCLEOTIDE SEQUENCE</scope>
</reference>
<dbReference type="PROSITE" id="PS00086">
    <property type="entry name" value="CYTOCHROME_P450"/>
    <property type="match status" value="1"/>
</dbReference>
<dbReference type="SUPFAM" id="SSF53474">
    <property type="entry name" value="alpha/beta-Hydrolases"/>
    <property type="match status" value="1"/>
</dbReference>
<evidence type="ECO:0000256" key="6">
    <source>
        <dbReference type="ARBA" id="ARBA00023004"/>
    </source>
</evidence>
<organism evidence="11 12">
    <name type="scientific">Penicillium salamii</name>
    <dbReference type="NCBI Taxonomy" id="1612424"/>
    <lineage>
        <taxon>Eukaryota</taxon>
        <taxon>Fungi</taxon>
        <taxon>Dikarya</taxon>
        <taxon>Ascomycota</taxon>
        <taxon>Pezizomycotina</taxon>
        <taxon>Eurotiomycetes</taxon>
        <taxon>Eurotiomycetidae</taxon>
        <taxon>Eurotiales</taxon>
        <taxon>Aspergillaceae</taxon>
        <taxon>Penicillium</taxon>
    </lineage>
</organism>
<dbReference type="AlphaFoldDB" id="A0A9W4NUG1"/>
<comment type="caution">
    <text evidence="11">The sequence shown here is derived from an EMBL/GenBank/DDBJ whole genome shotgun (WGS) entry which is preliminary data.</text>
</comment>
<dbReference type="FunFam" id="3.40.50.1820:FF:000636">
    <property type="entry name" value="Serine peptidase, family S28, putative"/>
    <property type="match status" value="1"/>
</dbReference>
<keyword evidence="5" id="KW-0560">Oxidoreductase</keyword>
<dbReference type="GO" id="GO:0020037">
    <property type="term" value="F:heme binding"/>
    <property type="evidence" value="ECO:0007669"/>
    <property type="project" value="InterPro"/>
</dbReference>
<keyword evidence="3 8" id="KW-0349">Heme</keyword>
<dbReference type="InterPro" id="IPR047146">
    <property type="entry name" value="Cyt_P450_E_CYP52_fungi"/>
</dbReference>
<keyword evidence="10" id="KW-0732">Signal</keyword>
<keyword evidence="6 8" id="KW-0408">Iron</keyword>
<dbReference type="Pfam" id="PF05577">
    <property type="entry name" value="Peptidase_S28"/>
    <property type="match status" value="1"/>
</dbReference>
<protein>
    <submittedName>
        <fullName evidence="11">Uncharacterized protein</fullName>
    </submittedName>
</protein>
<dbReference type="Pfam" id="PF00067">
    <property type="entry name" value="p450"/>
    <property type="match status" value="1"/>
</dbReference>
<dbReference type="PRINTS" id="PR00464">
    <property type="entry name" value="EP450II"/>
</dbReference>
<dbReference type="GO" id="GO:0016712">
    <property type="term" value="F:oxidoreductase activity, acting on paired donors, with incorporation or reduction of molecular oxygen, reduced flavin or flavoprotein as one donor, and incorporation of one atom of oxygen"/>
    <property type="evidence" value="ECO:0007669"/>
    <property type="project" value="InterPro"/>
</dbReference>
<keyword evidence="12" id="KW-1185">Reference proteome</keyword>
<evidence type="ECO:0000256" key="3">
    <source>
        <dbReference type="ARBA" id="ARBA00022617"/>
    </source>
</evidence>
<dbReference type="EMBL" id="CAJVPG010000427">
    <property type="protein sequence ID" value="CAG8411028.1"/>
    <property type="molecule type" value="Genomic_DNA"/>
</dbReference>
<keyword evidence="4 8" id="KW-0479">Metal-binding</keyword>
<dbReference type="CDD" id="cd11063">
    <property type="entry name" value="CYP52"/>
    <property type="match status" value="1"/>
</dbReference>
<comment type="similarity">
    <text evidence="2">Belongs to the cytochrome P450 family.</text>
</comment>
<evidence type="ECO:0000256" key="4">
    <source>
        <dbReference type="ARBA" id="ARBA00022723"/>
    </source>
</evidence>
<dbReference type="GO" id="GO:0070008">
    <property type="term" value="F:serine-type exopeptidase activity"/>
    <property type="evidence" value="ECO:0007669"/>
    <property type="project" value="InterPro"/>
</dbReference>